<organism evidence="1 2">
    <name type="scientific">Phlebia brevispora</name>
    <dbReference type="NCBI Taxonomy" id="194682"/>
    <lineage>
        <taxon>Eukaryota</taxon>
        <taxon>Fungi</taxon>
        <taxon>Dikarya</taxon>
        <taxon>Basidiomycota</taxon>
        <taxon>Agaricomycotina</taxon>
        <taxon>Agaricomycetes</taxon>
        <taxon>Polyporales</taxon>
        <taxon>Meruliaceae</taxon>
        <taxon>Phlebia</taxon>
    </lineage>
</organism>
<name>A0ACC1RV91_9APHY</name>
<proteinExistence type="predicted"/>
<evidence type="ECO:0000313" key="1">
    <source>
        <dbReference type="EMBL" id="KAJ3526460.1"/>
    </source>
</evidence>
<sequence length="76" mass="7792">MARGSFSTPIPTPNPPPAPDSPRASESPPPTGVQGDLELELLGLANALYNLGTTVVNDLTKEKDKPGGGKQVGARV</sequence>
<gene>
    <name evidence="1" type="ORF">NM688_g8260</name>
</gene>
<dbReference type="Proteomes" id="UP001148662">
    <property type="component" value="Unassembled WGS sequence"/>
</dbReference>
<evidence type="ECO:0000313" key="2">
    <source>
        <dbReference type="Proteomes" id="UP001148662"/>
    </source>
</evidence>
<reference evidence="1" key="1">
    <citation type="submission" date="2022-07" db="EMBL/GenBank/DDBJ databases">
        <title>Genome Sequence of Phlebia brevispora.</title>
        <authorList>
            <person name="Buettner E."/>
        </authorList>
    </citation>
    <scope>NUCLEOTIDE SEQUENCE</scope>
    <source>
        <strain evidence="1">MPL23</strain>
    </source>
</reference>
<dbReference type="EMBL" id="JANHOG010002164">
    <property type="protein sequence ID" value="KAJ3526460.1"/>
    <property type="molecule type" value="Genomic_DNA"/>
</dbReference>
<accession>A0ACC1RV91</accession>
<keyword evidence="2" id="KW-1185">Reference proteome</keyword>
<comment type="caution">
    <text evidence="1">The sequence shown here is derived from an EMBL/GenBank/DDBJ whole genome shotgun (WGS) entry which is preliminary data.</text>
</comment>
<protein>
    <submittedName>
        <fullName evidence="1">Uncharacterized protein</fullName>
    </submittedName>
</protein>